<organism evidence="1 2">
    <name type="scientific">Lunasporangiospora selenospora</name>
    <dbReference type="NCBI Taxonomy" id="979761"/>
    <lineage>
        <taxon>Eukaryota</taxon>
        <taxon>Fungi</taxon>
        <taxon>Fungi incertae sedis</taxon>
        <taxon>Mucoromycota</taxon>
        <taxon>Mortierellomycotina</taxon>
        <taxon>Mortierellomycetes</taxon>
        <taxon>Mortierellales</taxon>
        <taxon>Mortierellaceae</taxon>
        <taxon>Lunasporangiospora</taxon>
    </lineage>
</organism>
<protein>
    <submittedName>
        <fullName evidence="1">Uncharacterized protein</fullName>
    </submittedName>
</protein>
<sequence>MADYTSGFNVATYVSWHHQLFSLCDLTKEDVFAALSLPGVCKSEDEIQAHFKTMKVYYNGYNFAELRKVPHVFNTNTCLKYLQMVSMLSQPIKLIVYLNSFQWETERTAI</sequence>
<evidence type="ECO:0000313" key="1">
    <source>
        <dbReference type="EMBL" id="KAF9586199.1"/>
    </source>
</evidence>
<dbReference type="EMBL" id="JAABOA010000060">
    <property type="protein sequence ID" value="KAF9586199.1"/>
    <property type="molecule type" value="Genomic_DNA"/>
</dbReference>
<dbReference type="Proteomes" id="UP000780801">
    <property type="component" value="Unassembled WGS sequence"/>
</dbReference>
<accession>A0A9P6G369</accession>
<comment type="caution">
    <text evidence="1">The sequence shown here is derived from an EMBL/GenBank/DDBJ whole genome shotgun (WGS) entry which is preliminary data.</text>
</comment>
<keyword evidence="2" id="KW-1185">Reference proteome</keyword>
<dbReference type="OrthoDB" id="5380555at2759"/>
<evidence type="ECO:0000313" key="2">
    <source>
        <dbReference type="Proteomes" id="UP000780801"/>
    </source>
</evidence>
<reference evidence="1" key="1">
    <citation type="journal article" date="2020" name="Fungal Divers.">
        <title>Resolving the Mortierellaceae phylogeny through synthesis of multi-gene phylogenetics and phylogenomics.</title>
        <authorList>
            <person name="Vandepol N."/>
            <person name="Liber J."/>
            <person name="Desiro A."/>
            <person name="Na H."/>
            <person name="Kennedy M."/>
            <person name="Barry K."/>
            <person name="Grigoriev I.V."/>
            <person name="Miller A.N."/>
            <person name="O'Donnell K."/>
            <person name="Stajich J.E."/>
            <person name="Bonito G."/>
        </authorList>
    </citation>
    <scope>NUCLEOTIDE SEQUENCE</scope>
    <source>
        <strain evidence="1">KOD1015</strain>
    </source>
</reference>
<name>A0A9P6G369_9FUNG</name>
<gene>
    <name evidence="1" type="ORF">BGW38_008636</name>
</gene>
<proteinExistence type="predicted"/>
<dbReference type="AlphaFoldDB" id="A0A9P6G369"/>